<evidence type="ECO:0000256" key="1">
    <source>
        <dbReference type="SAM" id="MobiDB-lite"/>
    </source>
</evidence>
<evidence type="ECO:0000313" key="2">
    <source>
        <dbReference type="EMBL" id="KAK7084217.1"/>
    </source>
</evidence>
<feature type="region of interest" description="Disordered" evidence="1">
    <location>
        <begin position="136"/>
        <end position="242"/>
    </location>
</feature>
<proteinExistence type="predicted"/>
<protein>
    <submittedName>
        <fullName evidence="2">Uncharacterized protein</fullName>
    </submittedName>
</protein>
<reference evidence="2 3" key="1">
    <citation type="submission" date="2023-11" db="EMBL/GenBank/DDBJ databases">
        <title>Halocaridina rubra genome assembly.</title>
        <authorList>
            <person name="Smith C."/>
        </authorList>
    </citation>
    <scope>NUCLEOTIDE SEQUENCE [LARGE SCALE GENOMIC DNA]</scope>
    <source>
        <strain evidence="2">EP-1</strain>
        <tissue evidence="2">Whole</tissue>
    </source>
</reference>
<evidence type="ECO:0000313" key="3">
    <source>
        <dbReference type="Proteomes" id="UP001381693"/>
    </source>
</evidence>
<gene>
    <name evidence="2" type="ORF">SK128_001843</name>
</gene>
<accession>A0AAN9AFN7</accession>
<comment type="caution">
    <text evidence="2">The sequence shown here is derived from an EMBL/GenBank/DDBJ whole genome shotgun (WGS) entry which is preliminary data.</text>
</comment>
<dbReference type="AlphaFoldDB" id="A0AAN9AFN7"/>
<dbReference type="EMBL" id="JAXCGZ010002201">
    <property type="protein sequence ID" value="KAK7084217.1"/>
    <property type="molecule type" value="Genomic_DNA"/>
</dbReference>
<dbReference type="Proteomes" id="UP001381693">
    <property type="component" value="Unassembled WGS sequence"/>
</dbReference>
<feature type="compositionally biased region" description="Low complexity" evidence="1">
    <location>
        <begin position="148"/>
        <end position="158"/>
    </location>
</feature>
<name>A0AAN9AFN7_HALRR</name>
<organism evidence="2 3">
    <name type="scientific">Halocaridina rubra</name>
    <name type="common">Hawaiian red shrimp</name>
    <dbReference type="NCBI Taxonomy" id="373956"/>
    <lineage>
        <taxon>Eukaryota</taxon>
        <taxon>Metazoa</taxon>
        <taxon>Ecdysozoa</taxon>
        <taxon>Arthropoda</taxon>
        <taxon>Crustacea</taxon>
        <taxon>Multicrustacea</taxon>
        <taxon>Malacostraca</taxon>
        <taxon>Eumalacostraca</taxon>
        <taxon>Eucarida</taxon>
        <taxon>Decapoda</taxon>
        <taxon>Pleocyemata</taxon>
        <taxon>Caridea</taxon>
        <taxon>Atyoidea</taxon>
        <taxon>Atyidae</taxon>
        <taxon>Halocaridina</taxon>
    </lineage>
</organism>
<keyword evidence="3" id="KW-1185">Reference proteome</keyword>
<sequence length="255" mass="27555">MRHQACSAILKERHFPGLPPNFRAALDHIYEKSNKAAKGKNIARCPSVAEKVTSKEESGSSVTFVSSNHEELVRAFNAHASETPTPESGRRNKCGVATSSEVTTESDAAAEPDLLSFCTSIGNSRALRVPALFKPADGDYSTVADTVGGRSRTESTTSQEEEEDSGEAKGLKRSHNRPPRGHEPPARQQGHRPSGGDPDYSYARPVKKPGPPPPPLSSTESNSAEYTDDWPRAVTGSVQPSTHWNSQKLNVTIRL</sequence>